<dbReference type="GO" id="GO:0043093">
    <property type="term" value="P:FtsZ-dependent cytokinesis"/>
    <property type="evidence" value="ECO:0007669"/>
    <property type="project" value="InterPro"/>
</dbReference>
<reference evidence="3 4" key="1">
    <citation type="submission" date="2017-06" db="EMBL/GenBank/DDBJ databases">
        <title>Azoarcus sp. TSNA42 complete genome sequence.</title>
        <authorList>
            <person name="Woo J.-H."/>
            <person name="Kim H.-S."/>
        </authorList>
    </citation>
    <scope>NUCLEOTIDE SEQUENCE [LARGE SCALE GENOMIC DNA]</scope>
    <source>
        <strain evidence="3 4">TSNA42</strain>
    </source>
</reference>
<sequence length="64" mass="7188">MDAELTRLETQLEQLISQYSGLKGENRELRTRVGKLEAENHQLAAKVQLATEKLEALLAKLPEA</sequence>
<evidence type="ECO:0008006" key="6">
    <source>
        <dbReference type="Google" id="ProtNLM"/>
    </source>
</evidence>
<dbReference type="Gene3D" id="1.20.5.340">
    <property type="match status" value="1"/>
</dbReference>
<dbReference type="AlphaFoldDB" id="A0A2U8GTM7"/>
<dbReference type="Proteomes" id="UP000244902">
    <property type="component" value="Chromosome"/>
</dbReference>
<dbReference type="EMBL" id="CP022188">
    <property type="protein sequence ID" value="AWI79551.1"/>
    <property type="molecule type" value="Genomic_DNA"/>
</dbReference>
<gene>
    <name evidence="2" type="ORF">CEW83_17640</name>
    <name evidence="3" type="ORF">CEW87_09310</name>
</gene>
<dbReference type="KEGG" id="acom:CEW83_17640"/>
<feature type="coiled-coil region" evidence="1">
    <location>
        <begin position="5"/>
        <end position="60"/>
    </location>
</feature>
<dbReference type="Proteomes" id="UP000244930">
    <property type="component" value="Chromosome"/>
</dbReference>
<reference evidence="2 5" key="2">
    <citation type="submission" date="2017-06" db="EMBL/GenBank/DDBJ databases">
        <title>Azoarcus.</title>
        <authorList>
            <person name="Woo J.-H."/>
            <person name="Kim H.-S."/>
        </authorList>
    </citation>
    <scope>NUCLEOTIDE SEQUENCE [LARGE SCALE GENOMIC DNA]</scope>
    <source>
        <strain evidence="2 5">TSPY31</strain>
    </source>
</reference>
<keyword evidence="5" id="KW-1185">Reference proteome</keyword>
<evidence type="ECO:0000313" key="4">
    <source>
        <dbReference type="Proteomes" id="UP000244902"/>
    </source>
</evidence>
<accession>A0A2U8GTM7</accession>
<evidence type="ECO:0000313" key="3">
    <source>
        <dbReference type="EMBL" id="AWI79551.1"/>
    </source>
</evidence>
<dbReference type="RefSeq" id="WP_108950517.1">
    <property type="nucleotide sequence ID" value="NZ_CP022187.1"/>
</dbReference>
<protein>
    <recommendedName>
        <fullName evidence="6">DUF904 domain-containing protein</fullName>
    </recommendedName>
</protein>
<evidence type="ECO:0000313" key="5">
    <source>
        <dbReference type="Proteomes" id="UP000244930"/>
    </source>
</evidence>
<evidence type="ECO:0000256" key="1">
    <source>
        <dbReference type="SAM" id="Coils"/>
    </source>
</evidence>
<dbReference type="GO" id="GO:0090529">
    <property type="term" value="P:cell septum assembly"/>
    <property type="evidence" value="ECO:0007669"/>
    <property type="project" value="InterPro"/>
</dbReference>
<organism evidence="2 5">
    <name type="scientific">Parazoarcus communis</name>
    <dbReference type="NCBI Taxonomy" id="41977"/>
    <lineage>
        <taxon>Bacteria</taxon>
        <taxon>Pseudomonadati</taxon>
        <taxon>Pseudomonadota</taxon>
        <taxon>Betaproteobacteria</taxon>
        <taxon>Rhodocyclales</taxon>
        <taxon>Zoogloeaceae</taxon>
        <taxon>Parazoarcus</taxon>
    </lineage>
</organism>
<name>A0A2U8GTM7_9RHOO</name>
<dbReference type="GO" id="GO:0005737">
    <property type="term" value="C:cytoplasm"/>
    <property type="evidence" value="ECO:0007669"/>
    <property type="project" value="InterPro"/>
</dbReference>
<evidence type="ECO:0000313" key="2">
    <source>
        <dbReference type="EMBL" id="AWI76818.1"/>
    </source>
</evidence>
<keyword evidence="1" id="KW-0175">Coiled coil</keyword>
<proteinExistence type="predicted"/>
<dbReference type="EMBL" id="CP022187">
    <property type="protein sequence ID" value="AWI76818.1"/>
    <property type="molecule type" value="Genomic_DNA"/>
</dbReference>
<dbReference type="OrthoDB" id="9181920at2"/>